<proteinExistence type="inferred from homology"/>
<dbReference type="Proteomes" id="UP000740883">
    <property type="component" value="Unassembled WGS sequence"/>
</dbReference>
<dbReference type="AlphaFoldDB" id="A0A9P6GY83"/>
<dbReference type="EMBL" id="SBJO01000110">
    <property type="protein sequence ID" value="KAF9763032.1"/>
    <property type="molecule type" value="Genomic_DNA"/>
</dbReference>
<dbReference type="CDD" id="cd05793">
    <property type="entry name" value="S1_IF1A"/>
    <property type="match status" value="1"/>
</dbReference>
<comment type="caution">
    <text evidence="3">The sequence shown here is derived from an EMBL/GenBank/DDBJ whole genome shotgun (WGS) entry which is preliminary data.</text>
</comment>
<keyword evidence="1" id="KW-0648">Protein biosynthesis</keyword>
<keyword evidence="4" id="KW-1185">Reference proteome</keyword>
<dbReference type="OrthoDB" id="274995at2759"/>
<dbReference type="PROSITE" id="PS50832">
    <property type="entry name" value="S1_IF1_TYPE"/>
    <property type="match status" value="1"/>
</dbReference>
<dbReference type="PANTHER" id="PTHR21668">
    <property type="entry name" value="EIF-1A"/>
    <property type="match status" value="1"/>
</dbReference>
<gene>
    <name evidence="3" type="primary">tif11</name>
    <name evidence="3" type="ORF">NGRA_1572</name>
</gene>
<dbReference type="HAMAP" id="MF_00216">
    <property type="entry name" value="aIF_1A"/>
    <property type="match status" value="1"/>
</dbReference>
<dbReference type="InterPro" id="IPR001253">
    <property type="entry name" value="TIF_eIF-1A"/>
</dbReference>
<name>A0A9P6GY83_9MICR</name>
<organism evidence="3 4">
    <name type="scientific">Nosema granulosis</name>
    <dbReference type="NCBI Taxonomy" id="83296"/>
    <lineage>
        <taxon>Eukaryota</taxon>
        <taxon>Fungi</taxon>
        <taxon>Fungi incertae sedis</taxon>
        <taxon>Microsporidia</taxon>
        <taxon>Nosematidae</taxon>
        <taxon>Nosema</taxon>
    </lineage>
</organism>
<sequence>MGGRRRNKMNADRPLTFADGKDSVYGQIVAPLGQGQFRVNCSDSISRIAKLRGSLYKTVWIGPNDIVLLNLREGNANRADIELKYMPKEIKILKDNGYIEDTFTSDDLNGVKIDFDQI</sequence>
<evidence type="ECO:0000256" key="1">
    <source>
        <dbReference type="PROSITE-ProRule" id="PRU00181"/>
    </source>
</evidence>
<feature type="domain" description="S1-like" evidence="2">
    <location>
        <begin position="11"/>
        <end position="86"/>
    </location>
</feature>
<evidence type="ECO:0000313" key="3">
    <source>
        <dbReference type="EMBL" id="KAF9763032.1"/>
    </source>
</evidence>
<dbReference type="GO" id="GO:0003743">
    <property type="term" value="F:translation initiation factor activity"/>
    <property type="evidence" value="ECO:0007669"/>
    <property type="project" value="UniProtKB-UniRule"/>
</dbReference>
<dbReference type="Pfam" id="PF01176">
    <property type="entry name" value="eIF-1a"/>
    <property type="match status" value="1"/>
</dbReference>
<evidence type="ECO:0000313" key="4">
    <source>
        <dbReference type="Proteomes" id="UP000740883"/>
    </source>
</evidence>
<keyword evidence="1 3" id="KW-0396">Initiation factor</keyword>
<dbReference type="Gene3D" id="2.40.50.140">
    <property type="entry name" value="Nucleic acid-binding proteins"/>
    <property type="match status" value="1"/>
</dbReference>
<accession>A0A9P6GY83</accession>
<protein>
    <submittedName>
        <fullName evidence="3">Eukaryotic translation initiation factor 1A</fullName>
    </submittedName>
</protein>
<dbReference type="InterPro" id="IPR012340">
    <property type="entry name" value="NA-bd_OB-fold"/>
</dbReference>
<evidence type="ECO:0000259" key="2">
    <source>
        <dbReference type="PROSITE" id="PS50832"/>
    </source>
</evidence>
<dbReference type="SMART" id="SM00652">
    <property type="entry name" value="eIF1a"/>
    <property type="match status" value="1"/>
</dbReference>
<dbReference type="SUPFAM" id="SSF50249">
    <property type="entry name" value="Nucleic acid-binding proteins"/>
    <property type="match status" value="1"/>
</dbReference>
<dbReference type="GO" id="GO:0003723">
    <property type="term" value="F:RNA binding"/>
    <property type="evidence" value="ECO:0007669"/>
    <property type="project" value="InterPro"/>
</dbReference>
<dbReference type="InterPro" id="IPR006196">
    <property type="entry name" value="RNA-binding_domain_S1_IF1"/>
</dbReference>
<reference evidence="3 4" key="1">
    <citation type="journal article" date="2020" name="Genome Biol. Evol.">
        <title>Comparative genomics of strictly vertically transmitted, feminizing microsporidia endosymbionts of amphipod crustaceans.</title>
        <authorList>
            <person name="Cormier A."/>
            <person name="Chebbi M.A."/>
            <person name="Giraud I."/>
            <person name="Wattier R."/>
            <person name="Teixeira M."/>
            <person name="Gilbert C."/>
            <person name="Rigaud T."/>
            <person name="Cordaux R."/>
        </authorList>
    </citation>
    <scope>NUCLEOTIDE SEQUENCE [LARGE SCALE GENOMIC DNA]</scope>
    <source>
        <strain evidence="3 4">Ou3-Ou53</strain>
    </source>
</reference>